<keyword evidence="7" id="KW-1185">Reference proteome</keyword>
<dbReference type="Pfam" id="PF15780">
    <property type="entry name" value="ASH"/>
    <property type="match status" value="1"/>
</dbReference>
<dbReference type="Proteomes" id="UP001176429">
    <property type="component" value="Unassembled WGS sequence"/>
</dbReference>
<comment type="subcellular location">
    <subcellularLocation>
        <location evidence="1">Cytoplasm</location>
    </subcellularLocation>
</comment>
<name>A0ABT9BC40_9BACT</name>
<evidence type="ECO:0000259" key="4">
    <source>
        <dbReference type="Pfam" id="PF15780"/>
    </source>
</evidence>
<dbReference type="PROSITE" id="PS51257">
    <property type="entry name" value="PROKAR_LIPOPROTEIN"/>
    <property type="match status" value="1"/>
</dbReference>
<feature type="domain" description="Abnormal spindle-like microcephaly-associated protein ASH" evidence="4">
    <location>
        <begin position="305"/>
        <end position="387"/>
    </location>
</feature>
<dbReference type="Pfam" id="PF18962">
    <property type="entry name" value="Por_Secre_tail"/>
    <property type="match status" value="1"/>
</dbReference>
<feature type="domain" description="Secretion system C-terminal sorting" evidence="5">
    <location>
        <begin position="1220"/>
        <end position="1296"/>
    </location>
</feature>
<evidence type="ECO:0000313" key="6">
    <source>
        <dbReference type="EMBL" id="MDO7875835.1"/>
    </source>
</evidence>
<dbReference type="InterPro" id="IPR013783">
    <property type="entry name" value="Ig-like_fold"/>
</dbReference>
<proteinExistence type="predicted"/>
<evidence type="ECO:0000259" key="5">
    <source>
        <dbReference type="Pfam" id="PF18962"/>
    </source>
</evidence>
<dbReference type="NCBIfam" id="TIGR04183">
    <property type="entry name" value="Por_Secre_tail"/>
    <property type="match status" value="1"/>
</dbReference>
<accession>A0ABT9BC40</accession>
<organism evidence="6 7">
    <name type="scientific">Hymenobacter aranciens</name>
    <dbReference type="NCBI Taxonomy" id="3063996"/>
    <lineage>
        <taxon>Bacteria</taxon>
        <taxon>Pseudomonadati</taxon>
        <taxon>Bacteroidota</taxon>
        <taxon>Cytophagia</taxon>
        <taxon>Cytophagales</taxon>
        <taxon>Hymenobacteraceae</taxon>
        <taxon>Hymenobacter</taxon>
    </lineage>
</organism>
<gene>
    <name evidence="6" type="ORF">Q5H93_13920</name>
</gene>
<protein>
    <submittedName>
        <fullName evidence="6">Choice-of-anchor D domain-containing protein</fullName>
    </submittedName>
</protein>
<dbReference type="NCBIfam" id="NF012200">
    <property type="entry name" value="choice_anch_D"/>
    <property type="match status" value="1"/>
</dbReference>
<sequence>MMKPLLSVRERLSAAALVAAMGCASVAQAQTIDGTRDASYPAALAVQTVNTSFGNNTNGNVASAGGSELDNIHAYISGSDLVIFIGGNLETNYNKLDLFFDSKGGGQNQLTGNTNFLGAMNGLTFDAGFTADYALSVTAGMATATTASVFANYGILPTGGGSNNADYINTGGTAAGLVQPLDFAAGGSSGSGTVALNNSNTAGVDGNSGTAATGNPGAVSTGIEYRIPLSALGTSVNGGDIKIIAFINNDGRNYLSNQVLAGLPVGTGNLANVGSVNFNNQAGNQYVTVTNSVAAVPNIGVSPGTAAFNNVGVGNTATRTVAVTNTGTAVLNVTGISSNNARFTAAPSGAFTVAVGATVNVTVTFAPTAAGAQTGTLSIASNDPGDPTLSVSLSGTGIAAGQVVLDGTADASLYTQKAVQTAPTQFGDNQSELDAAYVRVTSTDLYLTIAGNLESGGNKLLLFFDADPNAGQSTIAGNNSTAGASGNLAGLQFDRGFAPESFITVNHNGTSLFADYVRLDNGTTPSRYLSTTTTDFTQPLNFDGGLTGEASFNNSNTAGVSNSDASGAGAVTTGLELRIPLSALGAGITGTTPLHVMAVVANGDYTYFSNQTLGGLPLGTGNLGANGSGGGSLPLTIDFLNYPGNQFFTAQRGDVTIADTRALAGEYRNITINPTGSATVQSPLDVSGTLLATGELQFPNPTAQNPTVYDGYVTGSGTAYIAGTVVISSPDGITASGNTGNVRTAIRNYGSGGTTYHYISTAPASVTGSGQPTVMKQMEVDGPAGTTLTLSRPLEILEALDLTNRNLVTNGQILTLSSTDTGTALVSLVGGGVGTVVGNVTVQRYINPSQNAGAGYRHYSAPVSNTTLADLAAPGFAPELSQAATYNSSPTPGLVTPFPNIFGYDESRVNTVTNDLSAFDKGWFAPTTAAMQVGHGYTVNIPATSTVDFVGTLNNGDLVRTLGRSGGTNGGWHLVGNPYPAPLDYSQVAPADRPNLDAGMYVFESTGQYAGNYRSYVNGVGANALLASSQGFFVRVSNGQSSGSLTFRNSQRVTNPATQTTFRRGAADLRPQLQLTLQGGSLTDDLYVYAQAGATPGVDTEFDAVKLPNTHGLNLAALSGTDALAINGLPALTTATVVPLHVGVPAAGSYTFEAAALRNFTGTVYLRDAVTGQQHDLRQQPRYTFATTATTLAGRFTLVFAPAGAPLATAAELSAAQISVFPNPARQRFTVQVPAAKTGTVTVALYNSLGQPVRTVRAAAAGEATSVALDASGLAAGVYTLRVQAGSASPVAKRVVLE</sequence>
<dbReference type="InterPro" id="IPR031549">
    <property type="entry name" value="ASH"/>
</dbReference>
<dbReference type="InterPro" id="IPR026444">
    <property type="entry name" value="Secre_tail"/>
</dbReference>
<evidence type="ECO:0000313" key="7">
    <source>
        <dbReference type="Proteomes" id="UP001176429"/>
    </source>
</evidence>
<dbReference type="RefSeq" id="WP_305007160.1">
    <property type="nucleotide sequence ID" value="NZ_JAUQSY010000008.1"/>
</dbReference>
<dbReference type="EMBL" id="JAUQSY010000008">
    <property type="protein sequence ID" value="MDO7875835.1"/>
    <property type="molecule type" value="Genomic_DNA"/>
</dbReference>
<evidence type="ECO:0000256" key="2">
    <source>
        <dbReference type="ARBA" id="ARBA00022490"/>
    </source>
</evidence>
<keyword evidence="2" id="KW-0963">Cytoplasm</keyword>
<feature type="signal peptide" evidence="3">
    <location>
        <begin position="1"/>
        <end position="29"/>
    </location>
</feature>
<comment type="caution">
    <text evidence="6">The sequence shown here is derived from an EMBL/GenBank/DDBJ whole genome shotgun (WGS) entry which is preliminary data.</text>
</comment>
<evidence type="ECO:0000256" key="1">
    <source>
        <dbReference type="ARBA" id="ARBA00004496"/>
    </source>
</evidence>
<dbReference type="Gene3D" id="2.60.40.10">
    <property type="entry name" value="Immunoglobulins"/>
    <property type="match status" value="1"/>
</dbReference>
<keyword evidence="3" id="KW-0732">Signal</keyword>
<reference evidence="6" key="1">
    <citation type="submission" date="2023-07" db="EMBL/GenBank/DDBJ databases">
        <authorList>
            <person name="Kim M.K."/>
        </authorList>
    </citation>
    <scope>NUCLEOTIDE SEQUENCE</scope>
    <source>
        <strain evidence="6">ASUV-10-1</strain>
    </source>
</reference>
<feature type="chain" id="PRO_5046038143" evidence="3">
    <location>
        <begin position="30"/>
        <end position="1298"/>
    </location>
</feature>
<evidence type="ECO:0000256" key="3">
    <source>
        <dbReference type="SAM" id="SignalP"/>
    </source>
</evidence>